<dbReference type="EMBL" id="LT629777">
    <property type="protein sequence ID" value="SDT07799.1"/>
    <property type="molecule type" value="Genomic_DNA"/>
</dbReference>
<dbReference type="Pfam" id="PF12553">
    <property type="entry name" value="DUF3742"/>
    <property type="match status" value="1"/>
</dbReference>
<gene>
    <name evidence="2" type="ORF">SAMN05216598_3879</name>
</gene>
<name>A0A1H1XGA5_9PSED</name>
<dbReference type="Proteomes" id="UP000199524">
    <property type="component" value="Chromosome I"/>
</dbReference>
<proteinExistence type="predicted"/>
<dbReference type="AlphaFoldDB" id="A0A1H1XGA5"/>
<keyword evidence="1" id="KW-0812">Transmembrane</keyword>
<evidence type="ECO:0000256" key="1">
    <source>
        <dbReference type="SAM" id="Phobius"/>
    </source>
</evidence>
<evidence type="ECO:0008006" key="4">
    <source>
        <dbReference type="Google" id="ProtNLM"/>
    </source>
</evidence>
<keyword evidence="3" id="KW-1185">Reference proteome</keyword>
<reference evidence="3" key="1">
    <citation type="submission" date="2016-10" db="EMBL/GenBank/DDBJ databases">
        <authorList>
            <person name="Varghese N."/>
            <person name="Submissions S."/>
        </authorList>
    </citation>
    <scope>NUCLEOTIDE SEQUENCE [LARGE SCALE GENOMIC DNA]</scope>
    <source>
        <strain evidence="3">ATCC 23835</strain>
    </source>
</reference>
<dbReference type="RefSeq" id="WP_090207639.1">
    <property type="nucleotide sequence ID" value="NZ_LT629777.1"/>
</dbReference>
<sequence>MAAKAKKKGLIYRLGYVYGWCSRRYLRFEEPVIRWGVKKGLPAALAGLMRWLIRLSLVGAFLLLAFWGVIVVFGIYVLKEILSSESDFGAEENKFDDTDFCPDRFSPDYIHDPRFDHKP</sequence>
<feature type="transmembrane region" description="Helical" evidence="1">
    <location>
        <begin position="55"/>
        <end position="78"/>
    </location>
</feature>
<accession>A0A1H1XGA5</accession>
<keyword evidence="1" id="KW-1133">Transmembrane helix</keyword>
<evidence type="ECO:0000313" key="2">
    <source>
        <dbReference type="EMBL" id="SDT07799.1"/>
    </source>
</evidence>
<keyword evidence="1" id="KW-0472">Membrane</keyword>
<organism evidence="2 3">
    <name type="scientific">Pseudomonas asplenii</name>
    <dbReference type="NCBI Taxonomy" id="53407"/>
    <lineage>
        <taxon>Bacteria</taxon>
        <taxon>Pseudomonadati</taxon>
        <taxon>Pseudomonadota</taxon>
        <taxon>Gammaproteobacteria</taxon>
        <taxon>Pseudomonadales</taxon>
        <taxon>Pseudomonadaceae</taxon>
        <taxon>Pseudomonas</taxon>
    </lineage>
</organism>
<evidence type="ECO:0000313" key="3">
    <source>
        <dbReference type="Proteomes" id="UP000199524"/>
    </source>
</evidence>
<protein>
    <recommendedName>
        <fullName evidence="4">DUF3742 family protein</fullName>
    </recommendedName>
</protein>
<dbReference type="InterPro" id="IPR022213">
    <property type="entry name" value="DUF3742"/>
</dbReference>
<dbReference type="GeneID" id="300208796"/>